<dbReference type="Pfam" id="PF03305">
    <property type="entry name" value="Lipoprotein_X"/>
    <property type="match status" value="1"/>
</dbReference>
<evidence type="ECO:0000259" key="3">
    <source>
        <dbReference type="Pfam" id="PF03305"/>
    </source>
</evidence>
<sequence length="747" mass="83250">MKKYKLDIFCNLSILYFFKQRTKKERIFMKKSKLLFTMLPVVIGAVPVMAASCVKPDGPDGEKTSRFDTVNDNKLSILSGFSEGNSQGKAIKTLVDAYNEYAKTHASEGYLEASILWNPNGYDTGKLVNDLRSTNKTSLYNIMINYPAAASIIAQYDMNIAVPKEKFDALNIVDAFTSVTSSIVLNDKNENWVVPISRSTEMIAINQILFGKLLNDLVTLGAQKVEGETEKIDKWIKAYTDSKAANTEQTKSDAVVIDEMWDPGKTKTTSSIYTEAVEKIKTFKLSDKKFENYKDLIEMVSLMKKLYISSSSLYVLGIDSVPNAINAMIGSITKNDLSKHYIKKDASKFKSGGYDYTSFFENPSSPEYARFKEVFDVILEGINSGAIWIGGSGAYGSNNLVNHKLALSMGSTSGYSHTYVSSNSSSYFHKEGGKKFTVANIKDLTLTNGKLKASKDDVYWSTDEGVRSSKNKYVLKLLTSEADAKVKQFMESNPGTNYLSTDRDLVIEEKTNKVYAVSGSERKELVGALVLKSYNSLADGATKDDAEIDSNYSPVVLIPGSQLIKPTVADTLQKHEADWISMPLKATSSGDETFSVFTQGPSFVLLHANETEDPATIKFIEWFYTHNFESIQMDSKNTYTNITPIDAFNQYGSYVSPTKSFFASTDETKLNKMNEAQKIAFNNFKKVVDNPNQYKSIEDIPSTYSDRLRKALEANAKALVNTASDNPFSLTYNDFIKRMSETFKIDN</sequence>
<dbReference type="KEGG" id="mclo:DK849_02290"/>
<accession>A0A2Z4LNE3</accession>
<feature type="domain" description="Mycoplasma lipoprotein central" evidence="3">
    <location>
        <begin position="275"/>
        <end position="425"/>
    </location>
</feature>
<organism evidence="4 5">
    <name type="scientific">Metamycoplasma cloacale</name>
    <dbReference type="NCBI Taxonomy" id="92401"/>
    <lineage>
        <taxon>Bacteria</taxon>
        <taxon>Bacillati</taxon>
        <taxon>Mycoplasmatota</taxon>
        <taxon>Mycoplasmoidales</taxon>
        <taxon>Metamycoplasmataceae</taxon>
        <taxon>Metamycoplasma</taxon>
    </lineage>
</organism>
<name>A0A2Z4LNE3_9BACT</name>
<evidence type="ECO:0000256" key="1">
    <source>
        <dbReference type="ARBA" id="ARBA00009031"/>
    </source>
</evidence>
<feature type="domain" description="Mycoplasma lipoprotein C-terminal" evidence="2">
    <location>
        <begin position="597"/>
        <end position="721"/>
    </location>
</feature>
<dbReference type="EMBL" id="CP030103">
    <property type="protein sequence ID" value="AWX42878.1"/>
    <property type="molecule type" value="Genomic_DNA"/>
</dbReference>
<evidence type="ECO:0000259" key="2">
    <source>
        <dbReference type="Pfam" id="PF03202"/>
    </source>
</evidence>
<dbReference type="Pfam" id="PF03202">
    <property type="entry name" value="Lipoprotein_10"/>
    <property type="match status" value="1"/>
</dbReference>
<dbReference type="AlphaFoldDB" id="A0A2Z4LNE3"/>
<dbReference type="OrthoDB" id="393769at2"/>
<dbReference type="InterPro" id="IPR004984">
    <property type="entry name" value="Mycoplasma_lipoprotein_cen_dom"/>
</dbReference>
<keyword evidence="5" id="KW-1185">Reference proteome</keyword>
<proteinExistence type="inferred from homology"/>
<comment type="similarity">
    <text evidence="1">Belongs to the MG185/MG260 family.</text>
</comment>
<dbReference type="InterPro" id="IPR004890">
    <property type="entry name" value="Lipoprotein_10_C"/>
</dbReference>
<dbReference type="InterPro" id="IPR054825">
    <property type="entry name" value="P68-like"/>
</dbReference>
<reference evidence="5" key="1">
    <citation type="submission" date="2018-06" db="EMBL/GenBank/DDBJ databases">
        <title>Complete genome sequences of Mycoplasma anatis, M. anseris and M. cloacale type strains.</title>
        <authorList>
            <person name="Grozner D."/>
            <person name="Forro B."/>
            <person name="Sulyok K.M."/>
            <person name="Marton S."/>
            <person name="Kreizinger Z."/>
            <person name="Banyai K."/>
            <person name="Gyuranecz M."/>
        </authorList>
    </citation>
    <scope>NUCLEOTIDE SEQUENCE [LARGE SCALE GENOMIC DNA]</scope>
    <source>
        <strain evidence="5">NCTC 10199</strain>
    </source>
</reference>
<gene>
    <name evidence="4" type="ORF">DK849_02290</name>
</gene>
<dbReference type="Proteomes" id="UP000249865">
    <property type="component" value="Chromosome"/>
</dbReference>
<dbReference type="NCBIfam" id="NF045826">
    <property type="entry name" value="lipo_P68"/>
    <property type="match status" value="1"/>
</dbReference>
<evidence type="ECO:0000313" key="4">
    <source>
        <dbReference type="EMBL" id="AWX42878.1"/>
    </source>
</evidence>
<evidence type="ECO:0008006" key="6">
    <source>
        <dbReference type="Google" id="ProtNLM"/>
    </source>
</evidence>
<protein>
    <recommendedName>
        <fullName evidence="6">Lipoprotein</fullName>
    </recommendedName>
</protein>
<evidence type="ECO:0000313" key="5">
    <source>
        <dbReference type="Proteomes" id="UP000249865"/>
    </source>
</evidence>